<sequence>MPNGNPASEDALSSLDVSELNDSQRRAYDIITWHLKQSIDARDPPPLRMLIHGEGGTGKSKVIQTVTQSFERLKVRHRLMKAAYTGIAASLIDGKTTHVIGGLKVGGNGK</sequence>
<dbReference type="Proteomes" id="UP000308600">
    <property type="component" value="Unassembled WGS sequence"/>
</dbReference>
<protein>
    <submittedName>
        <fullName evidence="1">Uncharacterized protein</fullName>
    </submittedName>
</protein>
<reference evidence="1 2" key="1">
    <citation type="journal article" date="2019" name="Nat. Ecol. Evol.">
        <title>Megaphylogeny resolves global patterns of mushroom evolution.</title>
        <authorList>
            <person name="Varga T."/>
            <person name="Krizsan K."/>
            <person name="Foldi C."/>
            <person name="Dima B."/>
            <person name="Sanchez-Garcia M."/>
            <person name="Sanchez-Ramirez S."/>
            <person name="Szollosi G.J."/>
            <person name="Szarkandi J.G."/>
            <person name="Papp V."/>
            <person name="Albert L."/>
            <person name="Andreopoulos W."/>
            <person name="Angelini C."/>
            <person name="Antonin V."/>
            <person name="Barry K.W."/>
            <person name="Bougher N.L."/>
            <person name="Buchanan P."/>
            <person name="Buyck B."/>
            <person name="Bense V."/>
            <person name="Catcheside P."/>
            <person name="Chovatia M."/>
            <person name="Cooper J."/>
            <person name="Damon W."/>
            <person name="Desjardin D."/>
            <person name="Finy P."/>
            <person name="Geml J."/>
            <person name="Haridas S."/>
            <person name="Hughes K."/>
            <person name="Justo A."/>
            <person name="Karasinski D."/>
            <person name="Kautmanova I."/>
            <person name="Kiss B."/>
            <person name="Kocsube S."/>
            <person name="Kotiranta H."/>
            <person name="LaButti K.M."/>
            <person name="Lechner B.E."/>
            <person name="Liimatainen K."/>
            <person name="Lipzen A."/>
            <person name="Lukacs Z."/>
            <person name="Mihaltcheva S."/>
            <person name="Morgado L.N."/>
            <person name="Niskanen T."/>
            <person name="Noordeloos M.E."/>
            <person name="Ohm R.A."/>
            <person name="Ortiz-Santana B."/>
            <person name="Ovrebo C."/>
            <person name="Racz N."/>
            <person name="Riley R."/>
            <person name="Savchenko A."/>
            <person name="Shiryaev A."/>
            <person name="Soop K."/>
            <person name="Spirin V."/>
            <person name="Szebenyi C."/>
            <person name="Tomsovsky M."/>
            <person name="Tulloss R.E."/>
            <person name="Uehling J."/>
            <person name="Grigoriev I.V."/>
            <person name="Vagvolgyi C."/>
            <person name="Papp T."/>
            <person name="Martin F.M."/>
            <person name="Miettinen O."/>
            <person name="Hibbett D.S."/>
            <person name="Nagy L.G."/>
        </authorList>
    </citation>
    <scope>NUCLEOTIDE SEQUENCE [LARGE SCALE GENOMIC DNA]</scope>
    <source>
        <strain evidence="1 2">NL-1719</strain>
    </source>
</reference>
<proteinExistence type="predicted"/>
<name>A0ACD3A7U3_9AGAR</name>
<feature type="non-terminal residue" evidence="1">
    <location>
        <position position="110"/>
    </location>
</feature>
<gene>
    <name evidence="1" type="ORF">BDN72DRAFT_777857</name>
</gene>
<organism evidence="1 2">
    <name type="scientific">Pluteus cervinus</name>
    <dbReference type="NCBI Taxonomy" id="181527"/>
    <lineage>
        <taxon>Eukaryota</taxon>
        <taxon>Fungi</taxon>
        <taxon>Dikarya</taxon>
        <taxon>Basidiomycota</taxon>
        <taxon>Agaricomycotina</taxon>
        <taxon>Agaricomycetes</taxon>
        <taxon>Agaricomycetidae</taxon>
        <taxon>Agaricales</taxon>
        <taxon>Pluteineae</taxon>
        <taxon>Pluteaceae</taxon>
        <taxon>Pluteus</taxon>
    </lineage>
</organism>
<evidence type="ECO:0000313" key="2">
    <source>
        <dbReference type="Proteomes" id="UP000308600"/>
    </source>
</evidence>
<evidence type="ECO:0000313" key="1">
    <source>
        <dbReference type="EMBL" id="TFK61795.1"/>
    </source>
</evidence>
<keyword evidence="2" id="KW-1185">Reference proteome</keyword>
<accession>A0ACD3A7U3</accession>
<dbReference type="EMBL" id="ML208628">
    <property type="protein sequence ID" value="TFK61795.1"/>
    <property type="molecule type" value="Genomic_DNA"/>
</dbReference>